<dbReference type="EMBL" id="BSYO01000012">
    <property type="protein sequence ID" value="GMH12978.1"/>
    <property type="molecule type" value="Genomic_DNA"/>
</dbReference>
<name>A0AAD3SK72_NEPGR</name>
<sequence>MNTFVHVQSMAGEVIFTPVRTLLFLQFMHNWMRYDLGDGAVEMSCGRLLPPLLDISAAGGVDYNDLGSVKMMTFPYSVFVVVLNVFFLLMYL</sequence>
<proteinExistence type="predicted"/>
<evidence type="ECO:0000313" key="2">
    <source>
        <dbReference type="EMBL" id="GMH12978.1"/>
    </source>
</evidence>
<keyword evidence="1" id="KW-0812">Transmembrane</keyword>
<gene>
    <name evidence="2" type="ORF">Nepgr_014819</name>
</gene>
<evidence type="ECO:0000313" key="3">
    <source>
        <dbReference type="Proteomes" id="UP001279734"/>
    </source>
</evidence>
<accession>A0AAD3SK72</accession>
<keyword evidence="1" id="KW-1133">Transmembrane helix</keyword>
<protein>
    <submittedName>
        <fullName evidence="2">Uncharacterized protein</fullName>
    </submittedName>
</protein>
<keyword evidence="3" id="KW-1185">Reference proteome</keyword>
<feature type="transmembrane region" description="Helical" evidence="1">
    <location>
        <begin position="73"/>
        <end position="91"/>
    </location>
</feature>
<dbReference type="AlphaFoldDB" id="A0AAD3SK72"/>
<reference evidence="2" key="1">
    <citation type="submission" date="2023-05" db="EMBL/GenBank/DDBJ databases">
        <title>Nepenthes gracilis genome sequencing.</title>
        <authorList>
            <person name="Fukushima K."/>
        </authorList>
    </citation>
    <scope>NUCLEOTIDE SEQUENCE</scope>
    <source>
        <strain evidence="2">SING2019-196</strain>
    </source>
</reference>
<keyword evidence="1" id="KW-0472">Membrane</keyword>
<comment type="caution">
    <text evidence="2">The sequence shown here is derived from an EMBL/GenBank/DDBJ whole genome shotgun (WGS) entry which is preliminary data.</text>
</comment>
<organism evidence="2 3">
    <name type="scientific">Nepenthes gracilis</name>
    <name type="common">Slender pitcher plant</name>
    <dbReference type="NCBI Taxonomy" id="150966"/>
    <lineage>
        <taxon>Eukaryota</taxon>
        <taxon>Viridiplantae</taxon>
        <taxon>Streptophyta</taxon>
        <taxon>Embryophyta</taxon>
        <taxon>Tracheophyta</taxon>
        <taxon>Spermatophyta</taxon>
        <taxon>Magnoliopsida</taxon>
        <taxon>eudicotyledons</taxon>
        <taxon>Gunneridae</taxon>
        <taxon>Pentapetalae</taxon>
        <taxon>Caryophyllales</taxon>
        <taxon>Nepenthaceae</taxon>
        <taxon>Nepenthes</taxon>
    </lineage>
</organism>
<dbReference type="Proteomes" id="UP001279734">
    <property type="component" value="Unassembled WGS sequence"/>
</dbReference>
<evidence type="ECO:0000256" key="1">
    <source>
        <dbReference type="SAM" id="Phobius"/>
    </source>
</evidence>